<accession>A0A9Q1RUV1</accession>
<sequence length="75" mass="8015">MRLSPSMAPLSRGLGPGPPLRTLLQTTIQTTEPPDAKVGLFPIRSSLLGESFKLKFASCLPLETAGDLFSFIVIS</sequence>
<dbReference type="GO" id="GO:0043457">
    <property type="term" value="P:regulation of cellular respiration"/>
    <property type="evidence" value="ECO:0007669"/>
    <property type="project" value="InterPro"/>
</dbReference>
<dbReference type="PANTHER" id="PTHR47188:SF1">
    <property type="entry name" value="PROTEIN TAR1"/>
    <property type="match status" value="1"/>
</dbReference>
<organism evidence="1 2">
    <name type="scientific">Anisodus acutangulus</name>
    <dbReference type="NCBI Taxonomy" id="402998"/>
    <lineage>
        <taxon>Eukaryota</taxon>
        <taxon>Viridiplantae</taxon>
        <taxon>Streptophyta</taxon>
        <taxon>Embryophyta</taxon>
        <taxon>Tracheophyta</taxon>
        <taxon>Spermatophyta</taxon>
        <taxon>Magnoliopsida</taxon>
        <taxon>eudicotyledons</taxon>
        <taxon>Gunneridae</taxon>
        <taxon>Pentapetalae</taxon>
        <taxon>asterids</taxon>
        <taxon>lamiids</taxon>
        <taxon>Solanales</taxon>
        <taxon>Solanaceae</taxon>
        <taxon>Solanoideae</taxon>
        <taxon>Hyoscyameae</taxon>
        <taxon>Anisodus</taxon>
    </lineage>
</organism>
<evidence type="ECO:0000313" key="1">
    <source>
        <dbReference type="EMBL" id="KAJ8574327.1"/>
    </source>
</evidence>
<dbReference type="Proteomes" id="UP001152561">
    <property type="component" value="Unassembled WGS sequence"/>
</dbReference>
<dbReference type="InterPro" id="IPR044792">
    <property type="entry name" value="TAR1"/>
</dbReference>
<proteinExistence type="predicted"/>
<evidence type="ECO:0000313" key="2">
    <source>
        <dbReference type="Proteomes" id="UP001152561"/>
    </source>
</evidence>
<dbReference type="AlphaFoldDB" id="A0A9Q1RUV1"/>
<reference evidence="2" key="1">
    <citation type="journal article" date="2023" name="Proc. Natl. Acad. Sci. U.S.A.">
        <title>Genomic and structural basis for evolution of tropane alkaloid biosynthesis.</title>
        <authorList>
            <person name="Wanga Y.-J."/>
            <person name="Taina T."/>
            <person name="Yua J.-Y."/>
            <person name="Lia J."/>
            <person name="Xua B."/>
            <person name="Chenc J."/>
            <person name="D'Auriad J.C."/>
            <person name="Huanga J.-P."/>
            <person name="Huanga S.-X."/>
        </authorList>
    </citation>
    <scope>NUCLEOTIDE SEQUENCE [LARGE SCALE GENOMIC DNA]</scope>
    <source>
        <strain evidence="2">cv. KIB-2019</strain>
    </source>
</reference>
<dbReference type="EMBL" id="JAJAGQ010000001">
    <property type="protein sequence ID" value="KAJ8574327.1"/>
    <property type="molecule type" value="Genomic_DNA"/>
</dbReference>
<dbReference type="PANTHER" id="PTHR47188">
    <property type="entry name" value="PROTEIN TAR1"/>
    <property type="match status" value="1"/>
</dbReference>
<protein>
    <submittedName>
        <fullName evidence="1">Uncharacterized protein</fullName>
    </submittedName>
</protein>
<comment type="caution">
    <text evidence="1">The sequence shown here is derived from an EMBL/GenBank/DDBJ whole genome shotgun (WGS) entry which is preliminary data.</text>
</comment>
<name>A0A9Q1RUV1_9SOLA</name>
<gene>
    <name evidence="1" type="ORF">K7X08_026132</name>
</gene>
<keyword evidence="2" id="KW-1185">Reference proteome</keyword>